<evidence type="ECO:0000313" key="3">
    <source>
        <dbReference type="EMBL" id="KAL0057525.1"/>
    </source>
</evidence>
<feature type="compositionally biased region" description="Polar residues" evidence="1">
    <location>
        <begin position="376"/>
        <end position="389"/>
    </location>
</feature>
<feature type="region of interest" description="Disordered" evidence="1">
    <location>
        <begin position="329"/>
        <end position="478"/>
    </location>
</feature>
<proteinExistence type="predicted"/>
<dbReference type="InterPro" id="IPR004827">
    <property type="entry name" value="bZIP"/>
</dbReference>
<comment type="caution">
    <text evidence="3">The sequence shown here is derived from an EMBL/GenBank/DDBJ whole genome shotgun (WGS) entry which is preliminary data.</text>
</comment>
<protein>
    <recommendedName>
        <fullName evidence="2">BZIP domain-containing protein</fullName>
    </recommendedName>
</protein>
<dbReference type="EMBL" id="JBBXMP010000505">
    <property type="protein sequence ID" value="KAL0057525.1"/>
    <property type="molecule type" value="Genomic_DNA"/>
</dbReference>
<reference evidence="3 4" key="1">
    <citation type="submission" date="2024-05" db="EMBL/GenBank/DDBJ databases">
        <title>A draft genome resource for the thread blight pathogen Marasmius tenuissimus strain MS-2.</title>
        <authorList>
            <person name="Yulfo-Soto G.E."/>
            <person name="Baruah I.K."/>
            <person name="Amoako-Attah I."/>
            <person name="Bukari Y."/>
            <person name="Meinhardt L.W."/>
            <person name="Bailey B.A."/>
            <person name="Cohen S.P."/>
        </authorList>
    </citation>
    <scope>NUCLEOTIDE SEQUENCE [LARGE SCALE GENOMIC DNA]</scope>
    <source>
        <strain evidence="3 4">MS-2</strain>
    </source>
</reference>
<feature type="compositionally biased region" description="Acidic residues" evidence="1">
    <location>
        <begin position="444"/>
        <end position="456"/>
    </location>
</feature>
<feature type="compositionally biased region" description="Low complexity" evidence="1">
    <location>
        <begin position="351"/>
        <end position="370"/>
    </location>
</feature>
<dbReference type="Gene3D" id="1.20.5.170">
    <property type="match status" value="1"/>
</dbReference>
<gene>
    <name evidence="3" type="ORF">AAF712_015828</name>
</gene>
<name>A0ABR2Z784_9AGAR</name>
<evidence type="ECO:0000313" key="4">
    <source>
        <dbReference type="Proteomes" id="UP001437256"/>
    </source>
</evidence>
<dbReference type="SUPFAM" id="SSF57959">
    <property type="entry name" value="Leucine zipper domain"/>
    <property type="match status" value="1"/>
</dbReference>
<feature type="compositionally biased region" description="Polar residues" evidence="1">
    <location>
        <begin position="39"/>
        <end position="60"/>
    </location>
</feature>
<feature type="compositionally biased region" description="Low complexity" evidence="1">
    <location>
        <begin position="110"/>
        <end position="129"/>
    </location>
</feature>
<feature type="compositionally biased region" description="Polar residues" evidence="1">
    <location>
        <begin position="334"/>
        <end position="350"/>
    </location>
</feature>
<evidence type="ECO:0000256" key="1">
    <source>
        <dbReference type="SAM" id="MobiDB-lite"/>
    </source>
</evidence>
<sequence length="525" mass="55811">MSNQSYSPFHRFSVHAPAHPVGGQWQRAEDPVGSSSSSPDTSLNNVSDVISNQQPGTNAHSSSPSSTGTHHLPQATMTSKSPTEQLMHLAELQMMANRLGIPSMLPKPPSSSSATSTMSPPSSSSSPAAVVTQLAQSSPPASSPTPTSDFQLQLQAYLLMLSQQPSTASTSSTFISSSPANADVENGGIAVENGMASSTASSQVAIQNTAANDVASPYSPYLTSPENAILGDEFLASPIFSDASPVFSDFLGDDFTSPLMSNQTSPVSPVFDEFNTSPGMDSPLGDFLNTPVMDAVDQVGVEDADAQWAPLFDDAALGVYEPLEQQKAVEAPVASTSGTVSPPTTISPSDMSPTVSPPNMTMSPSTSTTPARMETRSSSHGQSRTQPKPQLQRRYVPNGTRKGVTPDTLIPIDAPIQSRYRTASSSSSKRRKTESGAVPTGTEPDVEAQDDDDEGNEERKRAAKRERNTLAARTSRKRKLEHQLQLQDANDKLAVEVQQWKTRAEVMEGMLKANGWPGSMWDIKV</sequence>
<accession>A0ABR2Z784</accession>
<feature type="domain" description="BZIP" evidence="2">
    <location>
        <begin position="464"/>
        <end position="478"/>
    </location>
</feature>
<feature type="compositionally biased region" description="Low complexity" evidence="1">
    <location>
        <begin position="418"/>
        <end position="427"/>
    </location>
</feature>
<feature type="compositionally biased region" description="Basic and acidic residues" evidence="1">
    <location>
        <begin position="457"/>
        <end position="468"/>
    </location>
</feature>
<keyword evidence="4" id="KW-1185">Reference proteome</keyword>
<dbReference type="CDD" id="cd12193">
    <property type="entry name" value="bZIP_GCN4"/>
    <property type="match status" value="1"/>
</dbReference>
<feature type="compositionally biased region" description="Low complexity" evidence="1">
    <location>
        <begin position="137"/>
        <end position="148"/>
    </location>
</feature>
<dbReference type="PROSITE" id="PS00036">
    <property type="entry name" value="BZIP_BASIC"/>
    <property type="match status" value="1"/>
</dbReference>
<dbReference type="InterPro" id="IPR046347">
    <property type="entry name" value="bZIP_sf"/>
</dbReference>
<organism evidence="3 4">
    <name type="scientific">Marasmius tenuissimus</name>
    <dbReference type="NCBI Taxonomy" id="585030"/>
    <lineage>
        <taxon>Eukaryota</taxon>
        <taxon>Fungi</taxon>
        <taxon>Dikarya</taxon>
        <taxon>Basidiomycota</taxon>
        <taxon>Agaricomycotina</taxon>
        <taxon>Agaricomycetes</taxon>
        <taxon>Agaricomycetidae</taxon>
        <taxon>Agaricales</taxon>
        <taxon>Marasmiineae</taxon>
        <taxon>Marasmiaceae</taxon>
        <taxon>Marasmius</taxon>
    </lineage>
</organism>
<feature type="region of interest" description="Disordered" evidence="1">
    <location>
        <begin position="1"/>
        <end position="82"/>
    </location>
</feature>
<feature type="region of interest" description="Disordered" evidence="1">
    <location>
        <begin position="101"/>
        <end position="148"/>
    </location>
</feature>
<dbReference type="Proteomes" id="UP001437256">
    <property type="component" value="Unassembled WGS sequence"/>
</dbReference>
<evidence type="ECO:0000259" key="2">
    <source>
        <dbReference type="PROSITE" id="PS00036"/>
    </source>
</evidence>